<feature type="region of interest" description="Disordered" evidence="1">
    <location>
        <begin position="1"/>
        <end position="22"/>
    </location>
</feature>
<proteinExistence type="predicted"/>
<feature type="compositionally biased region" description="Basic and acidic residues" evidence="1">
    <location>
        <begin position="97"/>
        <end position="108"/>
    </location>
</feature>
<keyword evidence="3" id="KW-1185">Reference proteome</keyword>
<evidence type="ECO:0000256" key="1">
    <source>
        <dbReference type="SAM" id="MobiDB-lite"/>
    </source>
</evidence>
<name>A0A1H6FR50_9EURY</name>
<dbReference type="AlphaFoldDB" id="A0A1H6FR50"/>
<protein>
    <submittedName>
        <fullName evidence="2">Uncharacterized protein</fullName>
    </submittedName>
</protein>
<dbReference type="OrthoDB" id="202777at2157"/>
<evidence type="ECO:0000313" key="3">
    <source>
        <dbReference type="Proteomes" id="UP000199112"/>
    </source>
</evidence>
<dbReference type="InterPro" id="IPR045397">
    <property type="entry name" value="TumE-like"/>
</dbReference>
<gene>
    <name evidence="2" type="ORF">SAMN04487967_1340</name>
</gene>
<reference evidence="3" key="1">
    <citation type="submission" date="2016-10" db="EMBL/GenBank/DDBJ databases">
        <authorList>
            <person name="Varghese N."/>
            <person name="Submissions S."/>
        </authorList>
    </citation>
    <scope>NUCLEOTIDE SEQUENCE [LARGE SCALE GENOMIC DNA]</scope>
    <source>
        <strain evidence="3">CGMCC 1.8981</strain>
    </source>
</reference>
<dbReference type="EMBL" id="FNWL01000001">
    <property type="protein sequence ID" value="SEH13389.1"/>
    <property type="molecule type" value="Genomic_DNA"/>
</dbReference>
<accession>A0A1H6FR50</accession>
<dbReference type="Proteomes" id="UP000199112">
    <property type="component" value="Unassembled WGS sequence"/>
</dbReference>
<sequence length="149" mass="17140">MTGNGDETETPDTDSGAPVDFDQLDVIVERLSTDDRFERIEAQPEFAPDRVICVYNTGFYPSTVRTAQLEVVWFENGDFTLHYHEEHVEGTFDHQWDRHPSDHNERNHVHPGPDAPTPGVDASHPLDWRDVLSAVLTEIEIRQRGFWNE</sequence>
<dbReference type="Pfam" id="PF20126">
    <property type="entry name" value="TumE"/>
    <property type="match status" value="1"/>
</dbReference>
<feature type="region of interest" description="Disordered" evidence="1">
    <location>
        <begin position="97"/>
        <end position="121"/>
    </location>
</feature>
<dbReference type="RefSeq" id="WP_090506229.1">
    <property type="nucleotide sequence ID" value="NZ_FNWL01000001.1"/>
</dbReference>
<evidence type="ECO:0000313" key="2">
    <source>
        <dbReference type="EMBL" id="SEH13389.1"/>
    </source>
</evidence>
<feature type="compositionally biased region" description="Acidic residues" evidence="1">
    <location>
        <begin position="1"/>
        <end position="12"/>
    </location>
</feature>
<organism evidence="2 3">
    <name type="scientific">Natronorubrum sediminis</name>
    <dbReference type="NCBI Taxonomy" id="640943"/>
    <lineage>
        <taxon>Archaea</taxon>
        <taxon>Methanobacteriati</taxon>
        <taxon>Methanobacteriota</taxon>
        <taxon>Stenosarchaea group</taxon>
        <taxon>Halobacteria</taxon>
        <taxon>Halobacteriales</taxon>
        <taxon>Natrialbaceae</taxon>
        <taxon>Natronorubrum</taxon>
    </lineage>
</organism>